<dbReference type="GO" id="GO:0016798">
    <property type="term" value="F:hydrolase activity, acting on glycosyl bonds"/>
    <property type="evidence" value="ECO:0007669"/>
    <property type="project" value="InterPro"/>
</dbReference>
<evidence type="ECO:0000259" key="2">
    <source>
        <dbReference type="Pfam" id="PF02018"/>
    </source>
</evidence>
<dbReference type="InterPro" id="IPR003305">
    <property type="entry name" value="CenC_carb-bd"/>
</dbReference>
<accession>A0A7S1V714</accession>
<dbReference type="EMBL" id="HBGK01031534">
    <property type="protein sequence ID" value="CAD9290084.1"/>
    <property type="molecule type" value="Transcribed_RNA"/>
</dbReference>
<dbReference type="InterPro" id="IPR008979">
    <property type="entry name" value="Galactose-bd-like_sf"/>
</dbReference>
<dbReference type="Pfam" id="PF02018">
    <property type="entry name" value="CBM_4_9"/>
    <property type="match status" value="1"/>
</dbReference>
<organism evidence="3">
    <name type="scientific">Grammatophora oceanica</name>
    <dbReference type="NCBI Taxonomy" id="210454"/>
    <lineage>
        <taxon>Eukaryota</taxon>
        <taxon>Sar</taxon>
        <taxon>Stramenopiles</taxon>
        <taxon>Ochrophyta</taxon>
        <taxon>Bacillariophyta</taxon>
        <taxon>Fragilariophyceae</taxon>
        <taxon>Fragilariophycidae</taxon>
        <taxon>Rhabdonematales</taxon>
        <taxon>Grammatophoraceae</taxon>
        <taxon>Grammatophora</taxon>
    </lineage>
</organism>
<gene>
    <name evidence="3" type="ORF">GOCE00092_LOCUS16466</name>
</gene>
<dbReference type="SUPFAM" id="SSF49785">
    <property type="entry name" value="Galactose-binding domain-like"/>
    <property type="match status" value="1"/>
</dbReference>
<sequence length="149" mass="16092">MGGLAIVSEGSANTNQALTSEYRTADWMGPAQYLDTRCLTVGKTYTVSAQVKVVENGVNFNCDPPSSTTSQCPRLTIKLEDGTWQDENEHWQNIGDVSSAWSSEEWNMIEGTLTVSQAIADAGSVLVYSEGPPPGAMMILDNVSITLNR</sequence>
<dbReference type="Gene3D" id="2.60.120.260">
    <property type="entry name" value="Galactose-binding domain-like"/>
    <property type="match status" value="1"/>
</dbReference>
<protein>
    <recommendedName>
        <fullName evidence="2">CBM-cenC domain-containing protein</fullName>
    </recommendedName>
</protein>
<keyword evidence="1" id="KW-0378">Hydrolase</keyword>
<evidence type="ECO:0000313" key="3">
    <source>
        <dbReference type="EMBL" id="CAD9290084.1"/>
    </source>
</evidence>
<reference evidence="3" key="1">
    <citation type="submission" date="2021-01" db="EMBL/GenBank/DDBJ databases">
        <authorList>
            <person name="Corre E."/>
            <person name="Pelletier E."/>
            <person name="Niang G."/>
            <person name="Scheremetjew M."/>
            <person name="Finn R."/>
            <person name="Kale V."/>
            <person name="Holt S."/>
            <person name="Cochrane G."/>
            <person name="Meng A."/>
            <person name="Brown T."/>
            <person name="Cohen L."/>
        </authorList>
    </citation>
    <scope>NUCLEOTIDE SEQUENCE</scope>
    <source>
        <strain evidence="3">CCMP 410</strain>
    </source>
</reference>
<evidence type="ECO:0000256" key="1">
    <source>
        <dbReference type="ARBA" id="ARBA00022801"/>
    </source>
</evidence>
<dbReference type="AlphaFoldDB" id="A0A7S1V714"/>
<feature type="domain" description="CBM-cenC" evidence="2">
    <location>
        <begin position="9"/>
        <end position="131"/>
    </location>
</feature>
<proteinExistence type="predicted"/>
<name>A0A7S1V714_9STRA</name>